<dbReference type="PANTHER" id="PTHR31973">
    <property type="entry name" value="POLYPROTEIN, PUTATIVE-RELATED"/>
    <property type="match status" value="1"/>
</dbReference>
<dbReference type="EMBL" id="JACGWL010000012">
    <property type="protein sequence ID" value="KAK4390268.1"/>
    <property type="molecule type" value="Genomic_DNA"/>
</dbReference>
<evidence type="ECO:0000256" key="2">
    <source>
        <dbReference type="ARBA" id="ARBA00022771"/>
    </source>
</evidence>
<reference evidence="8" key="2">
    <citation type="journal article" date="2024" name="Plant">
        <title>Genomic evolution and insights into agronomic trait innovations of Sesamum species.</title>
        <authorList>
            <person name="Miao H."/>
            <person name="Wang L."/>
            <person name="Qu L."/>
            <person name="Liu H."/>
            <person name="Sun Y."/>
            <person name="Le M."/>
            <person name="Wang Q."/>
            <person name="Wei S."/>
            <person name="Zheng Y."/>
            <person name="Lin W."/>
            <person name="Duan Y."/>
            <person name="Cao H."/>
            <person name="Xiong S."/>
            <person name="Wang X."/>
            <person name="Wei L."/>
            <person name="Li C."/>
            <person name="Ma Q."/>
            <person name="Ju M."/>
            <person name="Zhao R."/>
            <person name="Li G."/>
            <person name="Mu C."/>
            <person name="Tian Q."/>
            <person name="Mei H."/>
            <person name="Zhang T."/>
            <person name="Gao T."/>
            <person name="Zhang H."/>
        </authorList>
    </citation>
    <scope>NUCLEOTIDE SEQUENCE</scope>
    <source>
        <strain evidence="8">K16</strain>
    </source>
</reference>
<feature type="compositionally biased region" description="Basic residues" evidence="5">
    <location>
        <begin position="315"/>
        <end position="325"/>
    </location>
</feature>
<dbReference type="GO" id="GO:0003676">
    <property type="term" value="F:nucleic acid binding"/>
    <property type="evidence" value="ECO:0007669"/>
    <property type="project" value="InterPro"/>
</dbReference>
<dbReference type="InterPro" id="IPR006564">
    <property type="entry name" value="Znf_PMZ"/>
</dbReference>
<dbReference type="PROSITE" id="PS50158">
    <property type="entry name" value="ZF_CCHC"/>
    <property type="match status" value="1"/>
</dbReference>
<dbReference type="Pfam" id="PF04434">
    <property type="entry name" value="SWIM"/>
    <property type="match status" value="1"/>
</dbReference>
<dbReference type="AlphaFoldDB" id="A0AAE1WBE5"/>
<dbReference type="InterPro" id="IPR018289">
    <property type="entry name" value="MULE_transposase_dom"/>
</dbReference>
<keyword evidence="9" id="KW-1185">Reference proteome</keyword>
<comment type="caution">
    <text evidence="8">The sequence shown here is derived from an EMBL/GenBank/DDBJ whole genome shotgun (WGS) entry which is preliminary data.</text>
</comment>
<gene>
    <name evidence="8" type="ORF">Sango_2090100</name>
</gene>
<evidence type="ECO:0000256" key="4">
    <source>
        <dbReference type="PROSITE-ProRule" id="PRU00047"/>
    </source>
</evidence>
<feature type="domain" description="CCHC-type" evidence="6">
    <location>
        <begin position="340"/>
        <end position="354"/>
    </location>
</feature>
<evidence type="ECO:0000259" key="7">
    <source>
        <dbReference type="PROSITE" id="PS50966"/>
    </source>
</evidence>
<organism evidence="8 9">
    <name type="scientific">Sesamum angolense</name>
    <dbReference type="NCBI Taxonomy" id="2727404"/>
    <lineage>
        <taxon>Eukaryota</taxon>
        <taxon>Viridiplantae</taxon>
        <taxon>Streptophyta</taxon>
        <taxon>Embryophyta</taxon>
        <taxon>Tracheophyta</taxon>
        <taxon>Spermatophyta</taxon>
        <taxon>Magnoliopsida</taxon>
        <taxon>eudicotyledons</taxon>
        <taxon>Gunneridae</taxon>
        <taxon>Pentapetalae</taxon>
        <taxon>asterids</taxon>
        <taxon>lamiids</taxon>
        <taxon>Lamiales</taxon>
        <taxon>Pedaliaceae</taxon>
        <taxon>Sesamum</taxon>
    </lineage>
</organism>
<dbReference type="InterPro" id="IPR007527">
    <property type="entry name" value="Znf_SWIM"/>
</dbReference>
<feature type="domain" description="SWIM-type" evidence="7">
    <location>
        <begin position="232"/>
        <end position="264"/>
    </location>
</feature>
<reference evidence="8" key="1">
    <citation type="submission" date="2020-06" db="EMBL/GenBank/DDBJ databases">
        <authorList>
            <person name="Li T."/>
            <person name="Hu X."/>
            <person name="Zhang T."/>
            <person name="Song X."/>
            <person name="Zhang H."/>
            <person name="Dai N."/>
            <person name="Sheng W."/>
            <person name="Hou X."/>
            <person name="Wei L."/>
        </authorList>
    </citation>
    <scope>NUCLEOTIDE SEQUENCE</scope>
    <source>
        <strain evidence="8">K16</strain>
        <tissue evidence="8">Leaf</tissue>
    </source>
</reference>
<dbReference type="GO" id="GO:0008270">
    <property type="term" value="F:zinc ion binding"/>
    <property type="evidence" value="ECO:0007669"/>
    <property type="project" value="UniProtKB-KW"/>
</dbReference>
<keyword evidence="3" id="KW-0862">Zinc</keyword>
<sequence length="457" mass="51320">MQLYRAKKIAMLSIEGNHATSFGMLTKYAEMVSRTNPGSIFKLQYAHEMEDIPPTPTFKRAFMGLKALRDGFLEGCSPFIGFDGCHMKGPYGGVLLAAVGLDGNNGLYPLAFVVVEVECKDSWGFFFQCLETMLGGFTYDKPWTFMTDRQKGLVECIAEMVPHAINRKCARHIYANLRQTQPGVMVKKLFWGAARAYNAPDFNSAMLALRNHKPAAHDWLMNIEVNEKNIHYVVNLQEQTCDCRVWHVSGIPCKHAALAIEHKRDDIELYTDSSFHKSMYIKAYSQKNHAIPDPTFWPSFNVYPESILPPPIKRMPGRPKKHRRREVGEGSRVRKPSALKCNKCGHTGHNKRTCGGPPVHKRRGKGRIAAQQVEFDENVPFEEAVRAVKRQRSALVSEIPLECQEGPPLTQPSQVEANAQDDGLLTPTNMNPISVQIEVDAAVAAFFEDAHSQHANL</sequence>
<evidence type="ECO:0000313" key="8">
    <source>
        <dbReference type="EMBL" id="KAK4390268.1"/>
    </source>
</evidence>
<dbReference type="SMART" id="SM00575">
    <property type="entry name" value="ZnF_PMZ"/>
    <property type="match status" value="1"/>
</dbReference>
<evidence type="ECO:0000259" key="6">
    <source>
        <dbReference type="PROSITE" id="PS50158"/>
    </source>
</evidence>
<dbReference type="Proteomes" id="UP001289374">
    <property type="component" value="Unassembled WGS sequence"/>
</dbReference>
<evidence type="ECO:0000256" key="3">
    <source>
        <dbReference type="ARBA" id="ARBA00022833"/>
    </source>
</evidence>
<evidence type="ECO:0000256" key="1">
    <source>
        <dbReference type="ARBA" id="ARBA00022723"/>
    </source>
</evidence>
<keyword evidence="2 4" id="KW-0863">Zinc-finger</keyword>
<keyword evidence="1" id="KW-0479">Metal-binding</keyword>
<protein>
    <recommendedName>
        <fullName evidence="10">SWIM-type domain-containing protein</fullName>
    </recommendedName>
</protein>
<name>A0AAE1WBE5_9LAMI</name>
<dbReference type="PANTHER" id="PTHR31973:SF187">
    <property type="entry name" value="MUTATOR TRANSPOSASE MUDRA PROTEIN"/>
    <property type="match status" value="1"/>
</dbReference>
<dbReference type="Pfam" id="PF10551">
    <property type="entry name" value="MULE"/>
    <property type="match status" value="1"/>
</dbReference>
<dbReference type="PROSITE" id="PS50966">
    <property type="entry name" value="ZF_SWIM"/>
    <property type="match status" value="1"/>
</dbReference>
<dbReference type="InterPro" id="IPR001878">
    <property type="entry name" value="Znf_CCHC"/>
</dbReference>
<accession>A0AAE1WBE5</accession>
<evidence type="ECO:0008006" key="10">
    <source>
        <dbReference type="Google" id="ProtNLM"/>
    </source>
</evidence>
<evidence type="ECO:0000256" key="5">
    <source>
        <dbReference type="SAM" id="MobiDB-lite"/>
    </source>
</evidence>
<proteinExistence type="predicted"/>
<feature type="region of interest" description="Disordered" evidence="5">
    <location>
        <begin position="311"/>
        <end position="334"/>
    </location>
</feature>
<evidence type="ECO:0000313" key="9">
    <source>
        <dbReference type="Proteomes" id="UP001289374"/>
    </source>
</evidence>